<name>A0A7S0BVD8_9STRA</name>
<comment type="cofactor">
    <cofactor evidence="11">
        <name>Fe cation</name>
        <dbReference type="ChEBI" id="CHEBI:24875"/>
    </cofactor>
    <text evidence="11">Binds 2 iron ions per subunit.</text>
</comment>
<feature type="binding site" evidence="11">
    <location>
        <position position="192"/>
    </location>
    <ligand>
        <name>Fe cation</name>
        <dbReference type="ChEBI" id="CHEBI:24875"/>
        <label>1</label>
    </ligand>
</feature>
<reference evidence="13" key="1">
    <citation type="submission" date="2021-01" db="EMBL/GenBank/DDBJ databases">
        <authorList>
            <person name="Corre E."/>
            <person name="Pelletier E."/>
            <person name="Niang G."/>
            <person name="Scheremetjew M."/>
            <person name="Finn R."/>
            <person name="Kale V."/>
            <person name="Holt S."/>
            <person name="Cochrane G."/>
            <person name="Meng A."/>
            <person name="Brown T."/>
            <person name="Cohen L."/>
        </authorList>
    </citation>
    <scope>NUCLEOTIDE SEQUENCE</scope>
    <source>
        <strain evidence="13">CCAP1064/1</strain>
    </source>
</reference>
<dbReference type="GO" id="GO:0046872">
    <property type="term" value="F:metal ion binding"/>
    <property type="evidence" value="ECO:0007669"/>
    <property type="project" value="UniProtKB-KW"/>
</dbReference>
<feature type="chain" id="PRO_5030681403" description="Acyl-[acyl-carrier-protein] desaturase" evidence="12">
    <location>
        <begin position="21"/>
        <end position="414"/>
    </location>
</feature>
<protein>
    <recommendedName>
        <fullName evidence="14">Acyl-[acyl-carrier-protein] desaturase</fullName>
    </recommendedName>
</protein>
<feature type="binding site" evidence="11">
    <location>
        <position position="242"/>
    </location>
    <ligand>
        <name>Fe cation</name>
        <dbReference type="ChEBI" id="CHEBI:24875"/>
        <label>2</label>
    </ligand>
</feature>
<evidence type="ECO:0000256" key="4">
    <source>
        <dbReference type="ARBA" id="ARBA00022516"/>
    </source>
</evidence>
<dbReference type="PANTHER" id="PTHR31155">
    <property type="entry name" value="ACYL- ACYL-CARRIER-PROTEIN DESATURASE-RELATED"/>
    <property type="match status" value="1"/>
</dbReference>
<evidence type="ECO:0000256" key="9">
    <source>
        <dbReference type="ARBA" id="ARBA00023098"/>
    </source>
</evidence>
<dbReference type="GO" id="GO:0006633">
    <property type="term" value="P:fatty acid biosynthetic process"/>
    <property type="evidence" value="ECO:0007669"/>
    <property type="project" value="UniProtKB-KW"/>
</dbReference>
<organism evidence="13">
    <name type="scientific">Proboscia inermis</name>
    <dbReference type="NCBI Taxonomy" id="420281"/>
    <lineage>
        <taxon>Eukaryota</taxon>
        <taxon>Sar</taxon>
        <taxon>Stramenopiles</taxon>
        <taxon>Ochrophyta</taxon>
        <taxon>Bacillariophyta</taxon>
        <taxon>Coscinodiscophyceae</taxon>
        <taxon>Rhizosoleniophycidae</taxon>
        <taxon>Rhizosoleniales</taxon>
        <taxon>Rhizosoleniaceae</taxon>
        <taxon>Proboscia</taxon>
    </lineage>
</organism>
<keyword evidence="7" id="KW-0560">Oxidoreductase</keyword>
<evidence type="ECO:0000256" key="8">
    <source>
        <dbReference type="ARBA" id="ARBA00023004"/>
    </source>
</evidence>
<keyword evidence="8 11" id="KW-0408">Iron</keyword>
<feature type="signal peptide" evidence="12">
    <location>
        <begin position="1"/>
        <end position="20"/>
    </location>
</feature>
<comment type="similarity">
    <text evidence="2">Belongs to the fatty acid desaturase type 2 family.</text>
</comment>
<proteinExistence type="inferred from homology"/>
<evidence type="ECO:0000256" key="7">
    <source>
        <dbReference type="ARBA" id="ARBA00023002"/>
    </source>
</evidence>
<sequence length="414" mass="46743">MLPNVVHVFFAATTATCSIAFTLPPVNRKSNSNNAIITQLASTVDPRLTTKKEFEDICGVTFQGNELDRRLERTSYLYPKHVEVIEDIAHVADAMVSNILLECGDKAWQPQDYLPDLTGDNWLEEVQDLREQAAGIPDDVLVVLVGDMVTEEALPTYQTLLNTFEGCDDPTGTTDSAWARWSRGWTSEENRHGDLLNKYLYLGGKCDMRSIEVTIQHLITSGFNPGAEKDPYKGFVYTSFQERATKISHGNVGKLAKQYGDKNLQRICAKIAGDEARHEKAYQKFVTEILLRDPDGIIETFADVMRGQIVMPAELMNDGVKTNLYEDFSEIAQNLEVYTAIDYAEILQHLVTLWDLEHLTGLGDEAEKDREYLCKLPGRYKKLAERSMNRKKKATEDAPKTAKSFSWIHGRSVY</sequence>
<dbReference type="CDD" id="cd01050">
    <property type="entry name" value="Acyl_ACP_Desat"/>
    <property type="match status" value="1"/>
</dbReference>
<evidence type="ECO:0000256" key="5">
    <source>
        <dbReference type="ARBA" id="ARBA00022723"/>
    </source>
</evidence>
<evidence type="ECO:0000313" key="13">
    <source>
        <dbReference type="EMBL" id="CAD8404135.1"/>
    </source>
</evidence>
<feature type="binding site" evidence="11">
    <location>
        <position position="278"/>
    </location>
    <ligand>
        <name>Fe cation</name>
        <dbReference type="ChEBI" id="CHEBI:24875"/>
        <label>2</label>
    </ligand>
</feature>
<dbReference type="InterPro" id="IPR009078">
    <property type="entry name" value="Ferritin-like_SF"/>
</dbReference>
<gene>
    <name evidence="13" type="ORF">PINE0816_LOCUS235</name>
</gene>
<keyword evidence="9" id="KW-0443">Lipid metabolism</keyword>
<evidence type="ECO:0000256" key="10">
    <source>
        <dbReference type="ARBA" id="ARBA00023160"/>
    </source>
</evidence>
<evidence type="ECO:0000256" key="3">
    <source>
        <dbReference type="ARBA" id="ARBA00011738"/>
    </source>
</evidence>
<dbReference type="AlphaFoldDB" id="A0A7S0BVD8"/>
<dbReference type="EMBL" id="HBEL01000539">
    <property type="protein sequence ID" value="CAD8404135.1"/>
    <property type="molecule type" value="Transcribed_RNA"/>
</dbReference>
<dbReference type="InterPro" id="IPR012348">
    <property type="entry name" value="RNR-like"/>
</dbReference>
<evidence type="ECO:0000256" key="11">
    <source>
        <dbReference type="PIRSR" id="PIRSR000346-1"/>
    </source>
</evidence>
<comment type="subunit">
    <text evidence="3">Homodimer.</text>
</comment>
<dbReference type="GO" id="GO:0045300">
    <property type="term" value="F:stearoyl-[ACP] desaturase activity"/>
    <property type="evidence" value="ECO:0007669"/>
    <property type="project" value="InterPro"/>
</dbReference>
<evidence type="ECO:0000256" key="12">
    <source>
        <dbReference type="SAM" id="SignalP"/>
    </source>
</evidence>
<dbReference type="PANTHER" id="PTHR31155:SF9">
    <property type="entry name" value="STEAROYL-[ACYL-CARRIER-PROTEIN] 9-DESATURASE 7, CHLOROPLASTIC"/>
    <property type="match status" value="1"/>
</dbReference>
<dbReference type="InterPro" id="IPR005067">
    <property type="entry name" value="Fatty_acid_desaturase-2"/>
</dbReference>
<feature type="binding site" evidence="11">
    <location>
        <position position="275"/>
    </location>
    <ligand>
        <name>Fe cation</name>
        <dbReference type="ChEBI" id="CHEBI:24875"/>
        <label>2</label>
    </ligand>
</feature>
<keyword evidence="12" id="KW-0732">Signal</keyword>
<keyword evidence="10" id="KW-0275">Fatty acid biosynthesis</keyword>
<dbReference type="SUPFAM" id="SSF47240">
    <property type="entry name" value="Ferritin-like"/>
    <property type="match status" value="1"/>
</dbReference>
<keyword evidence="4" id="KW-0444">Lipid biosynthesis</keyword>
<dbReference type="PIRSF" id="PIRSF000346">
    <property type="entry name" value="Dlt9_acylACP_des"/>
    <property type="match status" value="1"/>
</dbReference>
<dbReference type="Gene3D" id="1.10.620.20">
    <property type="entry name" value="Ribonucleotide Reductase, subunit A"/>
    <property type="match status" value="1"/>
</dbReference>
<evidence type="ECO:0000256" key="6">
    <source>
        <dbReference type="ARBA" id="ARBA00022832"/>
    </source>
</evidence>
<feature type="binding site" evidence="11">
    <location>
        <position position="151"/>
    </location>
    <ligand>
        <name>Fe cation</name>
        <dbReference type="ChEBI" id="CHEBI:24875"/>
        <label>1</label>
    </ligand>
</feature>
<evidence type="ECO:0008006" key="14">
    <source>
        <dbReference type="Google" id="ProtNLM"/>
    </source>
</evidence>
<keyword evidence="6" id="KW-0276">Fatty acid metabolism</keyword>
<keyword evidence="5 11" id="KW-0479">Metal-binding</keyword>
<feature type="binding site" evidence="11">
    <location>
        <position position="189"/>
    </location>
    <ligand>
        <name>Fe cation</name>
        <dbReference type="ChEBI" id="CHEBI:24875"/>
        <label>1</label>
    </ligand>
</feature>
<dbReference type="Pfam" id="PF03405">
    <property type="entry name" value="FA_desaturase_2"/>
    <property type="match status" value="1"/>
</dbReference>
<evidence type="ECO:0000256" key="1">
    <source>
        <dbReference type="ARBA" id="ARBA00001954"/>
    </source>
</evidence>
<accession>A0A7S0BVD8</accession>
<feature type="binding site" evidence="11">
    <location>
        <position position="275"/>
    </location>
    <ligand>
        <name>Fe cation</name>
        <dbReference type="ChEBI" id="CHEBI:24875"/>
        <label>1</label>
    </ligand>
</feature>
<evidence type="ECO:0000256" key="2">
    <source>
        <dbReference type="ARBA" id="ARBA00008749"/>
    </source>
</evidence>
<comment type="cofactor">
    <cofactor evidence="1">
        <name>Fe(2+)</name>
        <dbReference type="ChEBI" id="CHEBI:29033"/>
    </cofactor>
</comment>
<feature type="binding site" evidence="11">
    <location>
        <position position="189"/>
    </location>
    <ligand>
        <name>Fe cation</name>
        <dbReference type="ChEBI" id="CHEBI:24875"/>
        <label>2</label>
    </ligand>
</feature>